<sequence length="95" mass="10431">MAGALRNVVVVVGSPPPGNLRISFQQHKFADPQYRHLFAVGDALTERLSVAPTRNVIFRSPDIAAGNTEPFINLKKDGREDMGVEGVWAICDVER</sequence>
<evidence type="ECO:0000313" key="2">
    <source>
        <dbReference type="Proteomes" id="UP001303760"/>
    </source>
</evidence>
<dbReference type="EMBL" id="MU860026">
    <property type="protein sequence ID" value="KAK4241196.1"/>
    <property type="molecule type" value="Genomic_DNA"/>
</dbReference>
<name>A0AAN7CGI0_9PEZI</name>
<reference evidence="1" key="1">
    <citation type="journal article" date="2023" name="Mol. Phylogenet. Evol.">
        <title>Genome-scale phylogeny and comparative genomics of the fungal order Sordariales.</title>
        <authorList>
            <person name="Hensen N."/>
            <person name="Bonometti L."/>
            <person name="Westerberg I."/>
            <person name="Brannstrom I.O."/>
            <person name="Guillou S."/>
            <person name="Cros-Aarteil S."/>
            <person name="Calhoun S."/>
            <person name="Haridas S."/>
            <person name="Kuo A."/>
            <person name="Mondo S."/>
            <person name="Pangilinan J."/>
            <person name="Riley R."/>
            <person name="LaButti K."/>
            <person name="Andreopoulos B."/>
            <person name="Lipzen A."/>
            <person name="Chen C."/>
            <person name="Yan M."/>
            <person name="Daum C."/>
            <person name="Ng V."/>
            <person name="Clum A."/>
            <person name="Steindorff A."/>
            <person name="Ohm R.A."/>
            <person name="Martin F."/>
            <person name="Silar P."/>
            <person name="Natvig D.O."/>
            <person name="Lalanne C."/>
            <person name="Gautier V."/>
            <person name="Ament-Velasquez S.L."/>
            <person name="Kruys A."/>
            <person name="Hutchinson M.I."/>
            <person name="Powell A.J."/>
            <person name="Barry K."/>
            <person name="Miller A.N."/>
            <person name="Grigoriev I.V."/>
            <person name="Debuchy R."/>
            <person name="Gladieux P."/>
            <person name="Hiltunen Thoren M."/>
            <person name="Johannesson H."/>
        </authorList>
    </citation>
    <scope>NUCLEOTIDE SEQUENCE</scope>
    <source>
        <strain evidence="1">CBS 532.94</strain>
    </source>
</reference>
<proteinExistence type="predicted"/>
<evidence type="ECO:0000313" key="1">
    <source>
        <dbReference type="EMBL" id="KAK4241196.1"/>
    </source>
</evidence>
<dbReference type="Proteomes" id="UP001303760">
    <property type="component" value="Unassembled WGS sequence"/>
</dbReference>
<keyword evidence="2" id="KW-1185">Reference proteome</keyword>
<accession>A0AAN7CGI0</accession>
<comment type="caution">
    <text evidence="1">The sequence shown here is derived from an EMBL/GenBank/DDBJ whole genome shotgun (WGS) entry which is preliminary data.</text>
</comment>
<protein>
    <submittedName>
        <fullName evidence="1">Uncharacterized protein</fullName>
    </submittedName>
</protein>
<organism evidence="1 2">
    <name type="scientific">Achaetomium macrosporum</name>
    <dbReference type="NCBI Taxonomy" id="79813"/>
    <lineage>
        <taxon>Eukaryota</taxon>
        <taxon>Fungi</taxon>
        <taxon>Dikarya</taxon>
        <taxon>Ascomycota</taxon>
        <taxon>Pezizomycotina</taxon>
        <taxon>Sordariomycetes</taxon>
        <taxon>Sordariomycetidae</taxon>
        <taxon>Sordariales</taxon>
        <taxon>Chaetomiaceae</taxon>
        <taxon>Achaetomium</taxon>
    </lineage>
</organism>
<dbReference type="AlphaFoldDB" id="A0AAN7CGI0"/>
<gene>
    <name evidence="1" type="ORF">C8A03DRAFT_30679</name>
</gene>
<reference evidence="1" key="2">
    <citation type="submission" date="2023-05" db="EMBL/GenBank/DDBJ databases">
        <authorList>
            <consortium name="Lawrence Berkeley National Laboratory"/>
            <person name="Steindorff A."/>
            <person name="Hensen N."/>
            <person name="Bonometti L."/>
            <person name="Westerberg I."/>
            <person name="Brannstrom I.O."/>
            <person name="Guillou S."/>
            <person name="Cros-Aarteil S."/>
            <person name="Calhoun S."/>
            <person name="Haridas S."/>
            <person name="Kuo A."/>
            <person name="Mondo S."/>
            <person name="Pangilinan J."/>
            <person name="Riley R."/>
            <person name="Labutti K."/>
            <person name="Andreopoulos B."/>
            <person name="Lipzen A."/>
            <person name="Chen C."/>
            <person name="Yanf M."/>
            <person name="Daum C."/>
            <person name="Ng V."/>
            <person name="Clum A."/>
            <person name="Ohm R."/>
            <person name="Martin F."/>
            <person name="Silar P."/>
            <person name="Natvig D."/>
            <person name="Lalanne C."/>
            <person name="Gautier V."/>
            <person name="Ament-Velasquez S.L."/>
            <person name="Kruys A."/>
            <person name="Hutchinson M.I."/>
            <person name="Powell A.J."/>
            <person name="Barry K."/>
            <person name="Miller A.N."/>
            <person name="Grigoriev I.V."/>
            <person name="Debuchy R."/>
            <person name="Gladieux P."/>
            <person name="Thoren M.H."/>
            <person name="Johannesson H."/>
        </authorList>
    </citation>
    <scope>NUCLEOTIDE SEQUENCE</scope>
    <source>
        <strain evidence="1">CBS 532.94</strain>
    </source>
</reference>